<dbReference type="Proteomes" id="UP000748308">
    <property type="component" value="Unassembled WGS sequence"/>
</dbReference>
<evidence type="ECO:0000313" key="3">
    <source>
        <dbReference type="Proteomes" id="UP000748308"/>
    </source>
</evidence>
<gene>
    <name evidence="2" type="ORF">FJY75_04345</name>
</gene>
<accession>A0A937XAJ6</accession>
<feature type="transmembrane region" description="Helical" evidence="1">
    <location>
        <begin position="168"/>
        <end position="188"/>
    </location>
</feature>
<keyword evidence="1" id="KW-0472">Membrane</keyword>
<comment type="caution">
    <text evidence="2">The sequence shown here is derived from an EMBL/GenBank/DDBJ whole genome shotgun (WGS) entry which is preliminary data.</text>
</comment>
<feature type="transmembrane region" description="Helical" evidence="1">
    <location>
        <begin position="137"/>
        <end position="156"/>
    </location>
</feature>
<keyword evidence="1" id="KW-0812">Transmembrane</keyword>
<evidence type="ECO:0000256" key="1">
    <source>
        <dbReference type="SAM" id="Phobius"/>
    </source>
</evidence>
<dbReference type="EMBL" id="VGIY01000071">
    <property type="protein sequence ID" value="MBM3317064.1"/>
    <property type="molecule type" value="Genomic_DNA"/>
</dbReference>
<dbReference type="AlphaFoldDB" id="A0A937XAJ6"/>
<feature type="transmembrane region" description="Helical" evidence="1">
    <location>
        <begin position="29"/>
        <end position="47"/>
    </location>
</feature>
<organism evidence="2 3">
    <name type="scientific">Eiseniibacteriota bacterium</name>
    <dbReference type="NCBI Taxonomy" id="2212470"/>
    <lineage>
        <taxon>Bacteria</taxon>
        <taxon>Candidatus Eiseniibacteriota</taxon>
    </lineage>
</organism>
<feature type="transmembrane region" description="Helical" evidence="1">
    <location>
        <begin position="97"/>
        <end position="117"/>
    </location>
</feature>
<name>A0A937XAJ6_UNCEI</name>
<sequence>MQLQLPGIGEWMAAFFTLCIFSFLYRDNVLYRLAESIFAGVSFGYYIGLARLNTLEPNLFRPLFSDFAGHWPLLIPFALGLILYLRYVPKAAWISNWALAIYIGYYIGVNLIQRLHGEVLPQAKGTMLSLQVPPGQLLGNLVIILGVLTVLIYFFFSSPQRGPLKPAARIGVYYLMISFGASFGYTVMGRISLLIGRLTFVIHEWARPLVRAVFGG</sequence>
<evidence type="ECO:0000313" key="2">
    <source>
        <dbReference type="EMBL" id="MBM3317064.1"/>
    </source>
</evidence>
<reference evidence="2" key="1">
    <citation type="submission" date="2019-03" db="EMBL/GenBank/DDBJ databases">
        <title>Lake Tanganyika Metagenome-Assembled Genomes (MAGs).</title>
        <authorList>
            <person name="Tran P."/>
        </authorList>
    </citation>
    <scope>NUCLEOTIDE SEQUENCE</scope>
    <source>
        <strain evidence="2">M_DeepCast_400m_m2_100</strain>
    </source>
</reference>
<feature type="transmembrane region" description="Helical" evidence="1">
    <location>
        <begin position="6"/>
        <end position="24"/>
    </location>
</feature>
<proteinExistence type="predicted"/>
<feature type="transmembrane region" description="Helical" evidence="1">
    <location>
        <begin position="67"/>
        <end position="85"/>
    </location>
</feature>
<protein>
    <submittedName>
        <fullName evidence="2">Uncharacterized protein</fullName>
    </submittedName>
</protein>
<keyword evidence="1" id="KW-1133">Transmembrane helix</keyword>